<evidence type="ECO:0000256" key="8">
    <source>
        <dbReference type="ARBA" id="ARBA00032903"/>
    </source>
</evidence>
<evidence type="ECO:0000313" key="10">
    <source>
        <dbReference type="EMBL" id="CAD7238235.1"/>
    </source>
</evidence>
<evidence type="ECO:0000256" key="6">
    <source>
        <dbReference type="ARBA" id="ARBA00023235"/>
    </source>
</evidence>
<dbReference type="GO" id="GO:0046656">
    <property type="term" value="P:folic acid biosynthetic process"/>
    <property type="evidence" value="ECO:0007669"/>
    <property type="project" value="UniProtKB-KW"/>
</dbReference>
<dbReference type="InterPro" id="IPR006156">
    <property type="entry name" value="Dihydroneopterin_aldolase"/>
</dbReference>
<evidence type="ECO:0000259" key="9">
    <source>
        <dbReference type="SMART" id="SM00905"/>
    </source>
</evidence>
<dbReference type="Gene3D" id="3.30.1130.10">
    <property type="match status" value="1"/>
</dbReference>
<dbReference type="SMART" id="SM00905">
    <property type="entry name" value="FolB"/>
    <property type="match status" value="1"/>
</dbReference>
<evidence type="ECO:0000256" key="4">
    <source>
        <dbReference type="ARBA" id="ARBA00013043"/>
    </source>
</evidence>
<reference evidence="10" key="1">
    <citation type="submission" date="2020-11" db="EMBL/GenBank/DDBJ databases">
        <authorList>
            <person name="Tran Van P."/>
        </authorList>
    </citation>
    <scope>NUCLEOTIDE SEQUENCE</scope>
</reference>
<comment type="pathway">
    <text evidence="2">Cofactor biosynthesis; tetrahydrofolate biosynthesis; 2-amino-4-hydroxy-6-hydroxymethyl-7,8-dihydropteridine diphosphate from 7,8-dihydroneopterin triphosphate: step 3/4.</text>
</comment>
<organism evidence="10">
    <name type="scientific">Cyprideis torosa</name>
    <dbReference type="NCBI Taxonomy" id="163714"/>
    <lineage>
        <taxon>Eukaryota</taxon>
        <taxon>Metazoa</taxon>
        <taxon>Ecdysozoa</taxon>
        <taxon>Arthropoda</taxon>
        <taxon>Crustacea</taxon>
        <taxon>Oligostraca</taxon>
        <taxon>Ostracoda</taxon>
        <taxon>Podocopa</taxon>
        <taxon>Podocopida</taxon>
        <taxon>Cytherocopina</taxon>
        <taxon>Cytheroidea</taxon>
        <taxon>Cytherideidae</taxon>
        <taxon>Cyprideis</taxon>
    </lineage>
</organism>
<dbReference type="EC" id="4.1.2.25" evidence="4"/>
<feature type="domain" description="Dihydroneopterin aldolase/epimerase" evidence="9">
    <location>
        <begin position="4"/>
        <end position="114"/>
    </location>
</feature>
<dbReference type="AlphaFoldDB" id="A0A7R8WU44"/>
<evidence type="ECO:0000256" key="5">
    <source>
        <dbReference type="ARBA" id="ARBA00022909"/>
    </source>
</evidence>
<dbReference type="PANTHER" id="PTHR42844">
    <property type="entry name" value="DIHYDRONEOPTERIN ALDOLASE 1-RELATED"/>
    <property type="match status" value="1"/>
</dbReference>
<evidence type="ECO:0000256" key="2">
    <source>
        <dbReference type="ARBA" id="ARBA00005013"/>
    </source>
</evidence>
<dbReference type="EMBL" id="OB698329">
    <property type="protein sequence ID" value="CAD7238235.1"/>
    <property type="molecule type" value="Genomic_DNA"/>
</dbReference>
<comment type="similarity">
    <text evidence="3">Belongs to the DHNA family.</text>
</comment>
<dbReference type="OrthoDB" id="5956217at2759"/>
<accession>A0A7R8WU44</accession>
<protein>
    <recommendedName>
        <fullName evidence="4">dihydroneopterin aldolase</fullName>
        <ecNumber evidence="4">4.1.2.25</ecNumber>
    </recommendedName>
    <alternativeName>
        <fullName evidence="8">7,8-dihydroneopterin aldolase</fullName>
    </alternativeName>
</protein>
<dbReference type="NCBIfam" id="TIGR00525">
    <property type="entry name" value="folB"/>
    <property type="match status" value="1"/>
</dbReference>
<sequence length="117" mass="13336">MDIVFIEDLRIETVIGIYDWERKIKQTLAFDLEMATDIRPAAAEEDIEKTLNYKAVAKRIISFVEASEFLLVETLAERVAAIVMEEFDVPWLRLTLHKPGAVTGSRSVGVKIERGER</sequence>
<gene>
    <name evidence="10" type="ORF">CTOB1V02_LOCUS16050</name>
</gene>
<dbReference type="GO" id="GO:0016853">
    <property type="term" value="F:isomerase activity"/>
    <property type="evidence" value="ECO:0007669"/>
    <property type="project" value="UniProtKB-KW"/>
</dbReference>
<dbReference type="GO" id="GO:0005737">
    <property type="term" value="C:cytoplasm"/>
    <property type="evidence" value="ECO:0007669"/>
    <property type="project" value="TreeGrafter"/>
</dbReference>
<keyword evidence="6" id="KW-0413">Isomerase</keyword>
<dbReference type="PANTHER" id="PTHR42844:SF1">
    <property type="entry name" value="DIHYDRONEOPTERIN ALDOLASE 1-RELATED"/>
    <property type="match status" value="1"/>
</dbReference>
<evidence type="ECO:0000256" key="7">
    <source>
        <dbReference type="ARBA" id="ARBA00023239"/>
    </source>
</evidence>
<keyword evidence="7" id="KW-0456">Lyase</keyword>
<dbReference type="FunFam" id="3.30.1130.10:FF:000002">
    <property type="entry name" value="7,8-dihydroneopterin aldolase"/>
    <property type="match status" value="1"/>
</dbReference>
<keyword evidence="5" id="KW-0289">Folate biosynthesis</keyword>
<proteinExistence type="inferred from homology"/>
<dbReference type="InterPro" id="IPR006157">
    <property type="entry name" value="FolB_dom"/>
</dbReference>
<dbReference type="Pfam" id="PF02152">
    <property type="entry name" value="FolB"/>
    <property type="match status" value="1"/>
</dbReference>
<comment type="catalytic activity">
    <reaction evidence="1">
        <text>7,8-dihydroneopterin = 6-hydroxymethyl-7,8-dihydropterin + glycolaldehyde</text>
        <dbReference type="Rhea" id="RHEA:10540"/>
        <dbReference type="ChEBI" id="CHEBI:17001"/>
        <dbReference type="ChEBI" id="CHEBI:17071"/>
        <dbReference type="ChEBI" id="CHEBI:44841"/>
        <dbReference type="EC" id="4.1.2.25"/>
    </reaction>
</comment>
<evidence type="ECO:0000256" key="3">
    <source>
        <dbReference type="ARBA" id="ARBA00005708"/>
    </source>
</evidence>
<name>A0A7R8WU44_9CRUS</name>
<dbReference type="InterPro" id="IPR043133">
    <property type="entry name" value="GTP-CH-I_C/QueF"/>
</dbReference>
<dbReference type="CDD" id="cd00534">
    <property type="entry name" value="DHNA_DHNTPE"/>
    <property type="match status" value="1"/>
</dbReference>
<evidence type="ECO:0000256" key="1">
    <source>
        <dbReference type="ARBA" id="ARBA00001353"/>
    </source>
</evidence>
<dbReference type="NCBIfam" id="TIGR00526">
    <property type="entry name" value="folB_dom"/>
    <property type="match status" value="1"/>
</dbReference>
<dbReference type="SUPFAM" id="SSF55620">
    <property type="entry name" value="Tetrahydrobiopterin biosynthesis enzymes-like"/>
    <property type="match status" value="1"/>
</dbReference>
<dbReference type="GO" id="GO:0004150">
    <property type="term" value="F:dihydroneopterin aldolase activity"/>
    <property type="evidence" value="ECO:0007669"/>
    <property type="project" value="UniProtKB-EC"/>
</dbReference>